<reference evidence="3" key="1">
    <citation type="journal article" date="2019" name="Int. J. Syst. Evol. Microbiol.">
        <title>The Global Catalogue of Microorganisms (GCM) 10K type strain sequencing project: providing services to taxonomists for standard genome sequencing and annotation.</title>
        <authorList>
            <consortium name="The Broad Institute Genomics Platform"/>
            <consortium name="The Broad Institute Genome Sequencing Center for Infectious Disease"/>
            <person name="Wu L."/>
            <person name="Ma J."/>
        </authorList>
    </citation>
    <scope>NUCLEOTIDE SEQUENCE [LARGE SCALE GENOMIC DNA]</scope>
    <source>
        <strain evidence="3">JCM 17975</strain>
    </source>
</reference>
<protein>
    <recommendedName>
        <fullName evidence="1">HTH cro/C1-type domain-containing protein</fullName>
    </recommendedName>
</protein>
<dbReference type="SUPFAM" id="SSF47413">
    <property type="entry name" value="lambda repressor-like DNA-binding domains"/>
    <property type="match status" value="1"/>
</dbReference>
<proteinExistence type="predicted"/>
<evidence type="ECO:0000313" key="2">
    <source>
        <dbReference type="EMBL" id="GAA4712876.1"/>
    </source>
</evidence>
<name>A0ABP8XTL7_9MICO</name>
<dbReference type="CDD" id="cd00093">
    <property type="entry name" value="HTH_XRE"/>
    <property type="match status" value="1"/>
</dbReference>
<evidence type="ECO:0000313" key="3">
    <source>
        <dbReference type="Proteomes" id="UP001500843"/>
    </source>
</evidence>
<dbReference type="Proteomes" id="UP001500843">
    <property type="component" value="Unassembled WGS sequence"/>
</dbReference>
<dbReference type="SMART" id="SM00530">
    <property type="entry name" value="HTH_XRE"/>
    <property type="match status" value="1"/>
</dbReference>
<dbReference type="PROSITE" id="PS50943">
    <property type="entry name" value="HTH_CROC1"/>
    <property type="match status" value="1"/>
</dbReference>
<comment type="caution">
    <text evidence="2">The sequence shown here is derived from an EMBL/GenBank/DDBJ whole genome shotgun (WGS) entry which is preliminary data.</text>
</comment>
<sequence>MVLDMTKDADLLRGVGAAIAAHRRAAGVTQLSLAERIGKSVQWVSAVEQGRRHAERLTDLVRIASVIGCTVDDLIGRPLDTLTPGTGPSQAETVTALREVIMRSAGPMPVTKPAPELADVAGRVDDAWTMWHESPSAHRGVGAILPALVADAHAAHTMSSDRARSARTLAGAYQITRQWLHHVPSGDLAWVVSDRAAHIAREADDPYLIALSAWALSGPYRRAGHQDEATRLCLAAADEVHTRIDPANPRKDLLGAYGMLHLAAAVSAAQSDQDGRAWALHRVAQDAANTLGPGYYDPWTKFGAGNVDIHAVAINAELGRPDDVVELSARLNLNNIPSVERRSAALISTARGFVRRGEDESAALVLLDAEQVSSDEVHDSTIVREMLRELIIRDRARARPHVQGLARRGGLLAA</sequence>
<dbReference type="EMBL" id="BAABHM010000017">
    <property type="protein sequence ID" value="GAA4712876.1"/>
    <property type="molecule type" value="Genomic_DNA"/>
</dbReference>
<dbReference type="InterPro" id="IPR001387">
    <property type="entry name" value="Cro/C1-type_HTH"/>
</dbReference>
<dbReference type="Gene3D" id="1.10.260.40">
    <property type="entry name" value="lambda repressor-like DNA-binding domains"/>
    <property type="match status" value="1"/>
</dbReference>
<dbReference type="InterPro" id="IPR010982">
    <property type="entry name" value="Lambda_DNA-bd_dom_sf"/>
</dbReference>
<dbReference type="Pfam" id="PF13560">
    <property type="entry name" value="HTH_31"/>
    <property type="match status" value="1"/>
</dbReference>
<accession>A0ABP8XTL7</accession>
<evidence type="ECO:0000259" key="1">
    <source>
        <dbReference type="PROSITE" id="PS50943"/>
    </source>
</evidence>
<organism evidence="2 3">
    <name type="scientific">Promicromonospora umidemergens</name>
    <dbReference type="NCBI Taxonomy" id="629679"/>
    <lineage>
        <taxon>Bacteria</taxon>
        <taxon>Bacillati</taxon>
        <taxon>Actinomycetota</taxon>
        <taxon>Actinomycetes</taxon>
        <taxon>Micrococcales</taxon>
        <taxon>Promicromonosporaceae</taxon>
        <taxon>Promicromonospora</taxon>
    </lineage>
</organism>
<keyword evidence="3" id="KW-1185">Reference proteome</keyword>
<gene>
    <name evidence="2" type="ORF">GCM10023198_39770</name>
</gene>
<feature type="domain" description="HTH cro/C1-type" evidence="1">
    <location>
        <begin position="19"/>
        <end position="74"/>
    </location>
</feature>